<evidence type="ECO:0000313" key="2">
    <source>
        <dbReference type="EMBL" id="MFC1411056.1"/>
    </source>
</evidence>
<evidence type="ECO:0000256" key="1">
    <source>
        <dbReference type="SAM" id="MobiDB-lite"/>
    </source>
</evidence>
<reference evidence="2 3" key="1">
    <citation type="submission" date="2024-09" db="EMBL/GenBank/DDBJ databases">
        <authorList>
            <person name="Lee S.D."/>
        </authorList>
    </citation>
    <scope>NUCLEOTIDE SEQUENCE [LARGE SCALE GENOMIC DNA]</scope>
    <source>
        <strain evidence="2 3">N1-1</strain>
    </source>
</reference>
<evidence type="ECO:0000313" key="3">
    <source>
        <dbReference type="Proteomes" id="UP001592582"/>
    </source>
</evidence>
<accession>A0ABV6VBF3</accession>
<feature type="compositionally biased region" description="Basic and acidic residues" evidence="1">
    <location>
        <begin position="189"/>
        <end position="201"/>
    </location>
</feature>
<organism evidence="2 3">
    <name type="scientific">Streptacidiphilus alkalitolerans</name>
    <dbReference type="NCBI Taxonomy" id="3342712"/>
    <lineage>
        <taxon>Bacteria</taxon>
        <taxon>Bacillati</taxon>
        <taxon>Actinomycetota</taxon>
        <taxon>Actinomycetes</taxon>
        <taxon>Kitasatosporales</taxon>
        <taxon>Streptomycetaceae</taxon>
        <taxon>Streptacidiphilus</taxon>
    </lineage>
</organism>
<dbReference type="InterPro" id="IPR012349">
    <property type="entry name" value="Split_barrel_FMN-bd"/>
</dbReference>
<dbReference type="PANTHER" id="PTHR35802:SF1">
    <property type="entry name" value="PROTEASE SYNTHASE AND SPORULATION PROTEIN PAI 2"/>
    <property type="match status" value="1"/>
</dbReference>
<comment type="caution">
    <text evidence="2">The sequence shown here is derived from an EMBL/GenBank/DDBJ whole genome shotgun (WGS) entry which is preliminary data.</text>
</comment>
<protein>
    <submittedName>
        <fullName evidence="2">FMN-binding negative transcriptional regulator</fullName>
    </submittedName>
</protein>
<name>A0ABV6VBF3_9ACTN</name>
<sequence length="235" mass="25882">MLIHPWDRGADDEWRHWLARRDFGLLAANGPDGAAPVLVPTHFLFDDSDQDSDEVLLHLARPNPVWAAIEANPRLTLAVTDDYAFVPGPWRAPDGTPPEEGVPTSYYASVHLVCCATVVDDPAEKAALLDRQVRRFQPDTAHRPIVPGQAPFGRMLSGIRGLRLQITEVLPKFKYDDKKPVELQTEVAERLRERDRPRDPGARTQLLRRRDARGDAGGDASGADGGAAATTPVAY</sequence>
<dbReference type="Gene3D" id="2.30.110.10">
    <property type="entry name" value="Electron Transport, Fmn-binding Protein, Chain A"/>
    <property type="match status" value="1"/>
</dbReference>
<feature type="region of interest" description="Disordered" evidence="1">
    <location>
        <begin position="189"/>
        <end position="235"/>
    </location>
</feature>
<keyword evidence="3" id="KW-1185">Reference proteome</keyword>
<proteinExistence type="predicted"/>
<dbReference type="PANTHER" id="PTHR35802">
    <property type="entry name" value="PROTEASE SYNTHASE AND SPORULATION PROTEIN PAI 2"/>
    <property type="match status" value="1"/>
</dbReference>
<dbReference type="SUPFAM" id="SSF50475">
    <property type="entry name" value="FMN-binding split barrel"/>
    <property type="match status" value="1"/>
</dbReference>
<dbReference type="Pfam" id="PF04299">
    <property type="entry name" value="FMN_bind_2"/>
    <property type="match status" value="1"/>
</dbReference>
<dbReference type="Proteomes" id="UP001592582">
    <property type="component" value="Unassembled WGS sequence"/>
</dbReference>
<gene>
    <name evidence="2" type="ORF">ACEZDG_17490</name>
</gene>
<dbReference type="InterPro" id="IPR007396">
    <property type="entry name" value="TR_PAI2-type"/>
</dbReference>
<dbReference type="EMBL" id="JBHEZX010000007">
    <property type="protein sequence ID" value="MFC1411056.1"/>
    <property type="molecule type" value="Genomic_DNA"/>
</dbReference>
<dbReference type="RefSeq" id="WP_380509964.1">
    <property type="nucleotide sequence ID" value="NZ_JBHEZX010000007.1"/>
</dbReference>